<dbReference type="Pfam" id="PF03601">
    <property type="entry name" value="Cons_hypoth698"/>
    <property type="match status" value="1"/>
</dbReference>
<feature type="transmembrane region" description="Helical" evidence="7">
    <location>
        <begin position="160"/>
        <end position="182"/>
    </location>
</feature>
<name>A0A0A8GZA2_9BACT</name>
<dbReference type="InterPro" id="IPR018383">
    <property type="entry name" value="UPF0324_pro"/>
</dbReference>
<accession>A0A0A8GZA2</accession>
<evidence type="ECO:0000256" key="4">
    <source>
        <dbReference type="ARBA" id="ARBA00022692"/>
    </source>
</evidence>
<dbReference type="EMBL" id="CP007770">
    <property type="protein sequence ID" value="AJC87263.1"/>
    <property type="molecule type" value="Genomic_DNA"/>
</dbReference>
<keyword evidence="3" id="KW-1003">Cell membrane</keyword>
<evidence type="ECO:0000256" key="1">
    <source>
        <dbReference type="ARBA" id="ARBA00004651"/>
    </source>
</evidence>
<dbReference type="InterPro" id="IPR004630">
    <property type="entry name" value="UPF0324_YeiH-like"/>
</dbReference>
<dbReference type="PANTHER" id="PTHR30106">
    <property type="entry name" value="INNER MEMBRANE PROTEIN YEIH-RELATED"/>
    <property type="match status" value="1"/>
</dbReference>
<feature type="transmembrane region" description="Helical" evidence="7">
    <location>
        <begin position="228"/>
        <end position="249"/>
    </location>
</feature>
<dbReference type="AlphaFoldDB" id="A0A0A8GZA2"/>
<dbReference type="RefSeq" id="WP_052251935.1">
    <property type="nucleotide sequence ID" value="NZ_CP007770.1"/>
</dbReference>
<evidence type="ECO:0000256" key="7">
    <source>
        <dbReference type="SAM" id="Phobius"/>
    </source>
</evidence>
<dbReference type="GO" id="GO:0005886">
    <property type="term" value="C:plasma membrane"/>
    <property type="evidence" value="ECO:0007669"/>
    <property type="project" value="UniProtKB-SubCell"/>
</dbReference>
<protein>
    <submittedName>
        <fullName evidence="8">Putative membrane protein, YeiH/YadS family</fullName>
    </submittedName>
</protein>
<feature type="transmembrane region" description="Helical" evidence="7">
    <location>
        <begin position="39"/>
        <end position="58"/>
    </location>
</feature>
<keyword evidence="6 7" id="KW-0472">Membrane</keyword>
<dbReference type="PANTHER" id="PTHR30106:SF2">
    <property type="entry name" value="UPF0324 INNER MEMBRANE PROTEIN YEIH"/>
    <property type="match status" value="1"/>
</dbReference>
<comment type="subcellular location">
    <subcellularLocation>
        <location evidence="1">Cell membrane</location>
        <topology evidence="1">Multi-pass membrane protein</topology>
    </subcellularLocation>
</comment>
<dbReference type="KEGG" id="cis:CINS_0261"/>
<proteinExistence type="inferred from homology"/>
<comment type="similarity">
    <text evidence="2">Belongs to the UPF0324 family.</text>
</comment>
<evidence type="ECO:0000313" key="8">
    <source>
        <dbReference type="EMBL" id="AJC87263.1"/>
    </source>
</evidence>
<evidence type="ECO:0000256" key="2">
    <source>
        <dbReference type="ARBA" id="ARBA00007977"/>
    </source>
</evidence>
<sequence length="347" mass="38139">MHKKRKNIYKGRKFESAMLLIVLAFCSYAVSELSFFKNYGISALIVAVLIGAMIGNFAHQNTTLLKKTGILNIATKQVLRLGIILYGFRITFYDIQQVGMGGICVALIIVFSTFFIGLLLGKFFKLDLKESMLISSGSSICGAAAVMASESIIKGGPDRVGIAICTVVVFGTLGMFLFPIAWNLGWLNFFDLNHMGYFMGATLHEVAHAVAAGEAIKAGDSAVIEKMIRVLMLVPFLIFLAIFSLKFLNKNGEKVGIKDNIPYFALWFLIASGISSLDILNTDFAITYIKSTITIIDTLLLSIAMVALGVNIHRNVILKAGFKPFFMALVLFVWLIVSGIFLVNYFM</sequence>
<feature type="transmembrane region" description="Helical" evidence="7">
    <location>
        <begin position="292"/>
        <end position="313"/>
    </location>
</feature>
<evidence type="ECO:0000256" key="6">
    <source>
        <dbReference type="ARBA" id="ARBA00023136"/>
    </source>
</evidence>
<reference evidence="8 9" key="1">
    <citation type="journal article" date="2014" name="Genome Biol. Evol.">
        <title>Comparative Genomics of the Campylobacter lari Group.</title>
        <authorList>
            <person name="Miller W.G."/>
            <person name="Yee E."/>
            <person name="Chapman M.H."/>
            <person name="Smith T.P."/>
            <person name="Bono J.L."/>
            <person name="Huynh S."/>
            <person name="Parker C.T."/>
            <person name="Vandamme P."/>
            <person name="Luong K."/>
            <person name="Korlach J."/>
        </authorList>
    </citation>
    <scope>NUCLEOTIDE SEQUENCE [LARGE SCALE GENOMIC DNA]</scope>
    <source>
        <strain evidence="8 9">NCTC 12927</strain>
    </source>
</reference>
<feature type="transmembrane region" description="Helical" evidence="7">
    <location>
        <begin position="261"/>
        <end position="280"/>
    </location>
</feature>
<organism evidence="8 9">
    <name type="scientific">Campylobacter insulaenigrae NCTC 12927</name>
    <dbReference type="NCBI Taxonomy" id="1031564"/>
    <lineage>
        <taxon>Bacteria</taxon>
        <taxon>Pseudomonadati</taxon>
        <taxon>Campylobacterota</taxon>
        <taxon>Epsilonproteobacteria</taxon>
        <taxon>Campylobacterales</taxon>
        <taxon>Campylobacteraceae</taxon>
        <taxon>Campylobacter</taxon>
    </lineage>
</organism>
<evidence type="ECO:0000313" key="9">
    <source>
        <dbReference type="Proteomes" id="UP000031163"/>
    </source>
</evidence>
<feature type="transmembrane region" description="Helical" evidence="7">
    <location>
        <begin position="325"/>
        <end position="346"/>
    </location>
</feature>
<gene>
    <name evidence="8" type="ORF">CINS_0261</name>
</gene>
<keyword evidence="5 7" id="KW-1133">Transmembrane helix</keyword>
<evidence type="ECO:0000256" key="3">
    <source>
        <dbReference type="ARBA" id="ARBA00022475"/>
    </source>
</evidence>
<feature type="transmembrane region" description="Helical" evidence="7">
    <location>
        <begin position="98"/>
        <end position="120"/>
    </location>
</feature>
<dbReference type="GeneID" id="74431080"/>
<keyword evidence="4 7" id="KW-0812">Transmembrane</keyword>
<evidence type="ECO:0000256" key="5">
    <source>
        <dbReference type="ARBA" id="ARBA00022989"/>
    </source>
</evidence>
<feature type="transmembrane region" description="Helical" evidence="7">
    <location>
        <begin position="132"/>
        <end position="153"/>
    </location>
</feature>
<dbReference type="HOGENOM" id="CLU_033541_0_0_7"/>
<dbReference type="Proteomes" id="UP000031163">
    <property type="component" value="Chromosome"/>
</dbReference>
<dbReference type="NCBIfam" id="TIGR00698">
    <property type="entry name" value="YeiH family putative sulfate export transporter"/>
    <property type="match status" value="1"/>
</dbReference>